<evidence type="ECO:0000256" key="3">
    <source>
        <dbReference type="ARBA" id="ARBA00022448"/>
    </source>
</evidence>
<reference evidence="9 10" key="1">
    <citation type="submission" date="2016-07" db="EMBL/GenBank/DDBJ databases">
        <title>Comparative genomics of the Campylobacter concisus group.</title>
        <authorList>
            <person name="Miller W.G."/>
            <person name="Yee E."/>
            <person name="Chapman M.H."/>
            <person name="Huynh S."/>
            <person name="Bono J.L."/>
            <person name="On S.L.W."/>
            <person name="StLeger J."/>
            <person name="Foster G."/>
            <person name="Parker C.T."/>
        </authorList>
    </citation>
    <scope>NUCLEOTIDE SEQUENCE [LARGE SCALE GENOMIC DNA]</scope>
    <source>
        <strain evidence="9 10">CCUG 21559</strain>
    </source>
</reference>
<evidence type="ECO:0000256" key="4">
    <source>
        <dbReference type="ARBA" id="ARBA00022475"/>
    </source>
</evidence>
<evidence type="ECO:0000256" key="2">
    <source>
        <dbReference type="ARBA" id="ARBA00007935"/>
    </source>
</evidence>
<dbReference type="GO" id="GO:0005886">
    <property type="term" value="C:plasma membrane"/>
    <property type="evidence" value="ECO:0007669"/>
    <property type="project" value="UniProtKB-SubCell"/>
</dbReference>
<keyword evidence="4" id="KW-1003">Cell membrane</keyword>
<dbReference type="FunFam" id="1.10.3470.10:FF:000001">
    <property type="entry name" value="Vitamin B12 ABC transporter permease BtuC"/>
    <property type="match status" value="1"/>
</dbReference>
<feature type="transmembrane region" description="Helical" evidence="8">
    <location>
        <begin position="188"/>
        <end position="207"/>
    </location>
</feature>
<keyword evidence="10" id="KW-1185">Reference proteome</keyword>
<evidence type="ECO:0000313" key="10">
    <source>
        <dbReference type="Proteomes" id="UP000503264"/>
    </source>
</evidence>
<dbReference type="Pfam" id="PF01032">
    <property type="entry name" value="FecCD"/>
    <property type="match status" value="1"/>
</dbReference>
<dbReference type="GO" id="GO:0022857">
    <property type="term" value="F:transmembrane transporter activity"/>
    <property type="evidence" value="ECO:0007669"/>
    <property type="project" value="InterPro"/>
</dbReference>
<dbReference type="CDD" id="cd06550">
    <property type="entry name" value="TM_ABC_iron-siderophores_like"/>
    <property type="match status" value="1"/>
</dbReference>
<feature type="transmembrane region" description="Helical" evidence="8">
    <location>
        <begin position="227"/>
        <end position="256"/>
    </location>
</feature>
<comment type="similarity">
    <text evidence="2">Belongs to the binding-protein-dependent transport system permease family. FecCD subfamily.</text>
</comment>
<feature type="transmembrane region" description="Helical" evidence="8">
    <location>
        <begin position="46"/>
        <end position="68"/>
    </location>
</feature>
<dbReference type="EMBL" id="CP012542">
    <property type="protein sequence ID" value="QCD44287.1"/>
    <property type="molecule type" value="Genomic_DNA"/>
</dbReference>
<dbReference type="GO" id="GO:0033214">
    <property type="term" value="P:siderophore-iron import into cell"/>
    <property type="evidence" value="ECO:0007669"/>
    <property type="project" value="TreeGrafter"/>
</dbReference>
<dbReference type="PANTHER" id="PTHR30472">
    <property type="entry name" value="FERRIC ENTEROBACTIN TRANSPORT SYSTEM PERMEASE PROTEIN"/>
    <property type="match status" value="1"/>
</dbReference>
<protein>
    <submittedName>
        <fullName evidence="9">ABC transporter, permease protein</fullName>
    </submittedName>
</protein>
<accession>A0A6G5QFE1</accession>
<feature type="transmembrane region" description="Helical" evidence="8">
    <location>
        <begin position="80"/>
        <end position="101"/>
    </location>
</feature>
<keyword evidence="6 8" id="KW-1133">Transmembrane helix</keyword>
<evidence type="ECO:0000256" key="7">
    <source>
        <dbReference type="ARBA" id="ARBA00023136"/>
    </source>
</evidence>
<dbReference type="RefSeq" id="WP_171993472.1">
    <property type="nucleotide sequence ID" value="NZ_CP012542.1"/>
</dbReference>
<dbReference type="SUPFAM" id="SSF81345">
    <property type="entry name" value="ABC transporter involved in vitamin B12 uptake, BtuC"/>
    <property type="match status" value="1"/>
</dbReference>
<evidence type="ECO:0000256" key="5">
    <source>
        <dbReference type="ARBA" id="ARBA00022692"/>
    </source>
</evidence>
<organism evidence="9 10">
    <name type="scientific">Campylobacter mucosalis CCUG 21559</name>
    <dbReference type="NCBI Taxonomy" id="1032067"/>
    <lineage>
        <taxon>Bacteria</taxon>
        <taxon>Pseudomonadati</taxon>
        <taxon>Campylobacterota</taxon>
        <taxon>Epsilonproteobacteria</taxon>
        <taxon>Campylobacterales</taxon>
        <taxon>Campylobacteraceae</taxon>
        <taxon>Campylobacter</taxon>
    </lineage>
</organism>
<dbReference type="AlphaFoldDB" id="A0A6G5QFE1"/>
<evidence type="ECO:0000256" key="6">
    <source>
        <dbReference type="ARBA" id="ARBA00022989"/>
    </source>
</evidence>
<keyword evidence="3" id="KW-0813">Transport</keyword>
<evidence type="ECO:0000256" key="8">
    <source>
        <dbReference type="SAM" id="Phobius"/>
    </source>
</evidence>
<keyword evidence="5 8" id="KW-0812">Transmembrane</keyword>
<dbReference type="PANTHER" id="PTHR30472:SF70">
    <property type="entry name" value="MOLYBDATE IMPORT SYSTEM PERMEASE PROTEIN MOLB"/>
    <property type="match status" value="1"/>
</dbReference>
<dbReference type="Gene3D" id="1.10.3470.10">
    <property type="entry name" value="ABC transporter involved in vitamin B12 uptake, BtuC"/>
    <property type="match status" value="1"/>
</dbReference>
<evidence type="ECO:0000256" key="1">
    <source>
        <dbReference type="ARBA" id="ARBA00004651"/>
    </source>
</evidence>
<comment type="subcellular location">
    <subcellularLocation>
        <location evidence="1">Cell membrane</location>
        <topology evidence="1">Multi-pass membrane protein</topology>
    </subcellularLocation>
</comment>
<dbReference type="InterPro" id="IPR037294">
    <property type="entry name" value="ABC_BtuC-like"/>
</dbReference>
<feature type="transmembrane region" description="Helical" evidence="8">
    <location>
        <begin position="139"/>
        <end position="160"/>
    </location>
</feature>
<evidence type="ECO:0000313" key="9">
    <source>
        <dbReference type="EMBL" id="QCD44287.1"/>
    </source>
</evidence>
<sequence length="323" mass="34735">MFKFFILLGFWLILCLISLGVGSYHLSPSEVLDTLLFATNERAKDVIFGIRVPRILLSSICGAMLAVSGASLQAVFKNPLVGPNIIGVSSAAAFGGAIAILLGFGGIALIFCAFFMGIFAIILLGYIAKFVRQSSIFSLILSGVVVNGFFGALISLTQYLADNEQTLPNIIFWLLGSFISANYDKFFILFFISLICGGTLMVIRWRLNLLSLSDDDIIGLGINPKTLRVIILLCTTLLISAQVAMSGNIGWIGLVVPHMARFLVGQNYNINLPVCAILGAVFMLLIDTISRASVGSEIPLGILTALIGTPVFVYLLRAQNGKI</sequence>
<dbReference type="Proteomes" id="UP000503264">
    <property type="component" value="Chromosome"/>
</dbReference>
<name>A0A6G5QFE1_9BACT</name>
<proteinExistence type="inferred from homology"/>
<feature type="transmembrane region" description="Helical" evidence="8">
    <location>
        <begin position="298"/>
        <end position="316"/>
    </location>
</feature>
<feature type="transmembrane region" description="Helical" evidence="8">
    <location>
        <begin position="107"/>
        <end position="127"/>
    </location>
</feature>
<keyword evidence="7 8" id="KW-0472">Membrane</keyword>
<dbReference type="InterPro" id="IPR000522">
    <property type="entry name" value="ABC_transptr_permease_BtuC"/>
</dbReference>
<gene>
    <name evidence="9" type="ORF">CMUC_0475</name>
</gene>
<feature type="transmembrane region" description="Helical" evidence="8">
    <location>
        <begin position="268"/>
        <end position="286"/>
    </location>
</feature>